<dbReference type="PANTHER" id="PTHR23220:SF4">
    <property type="entry name" value="INTEGRIN ALPHA-V"/>
    <property type="match status" value="1"/>
</dbReference>
<keyword evidence="17" id="KW-0325">Glycoprotein</keyword>
<dbReference type="STRING" id="9244.A0A091I2R4"/>
<dbReference type="Pfam" id="PF20805">
    <property type="entry name" value="Integrin_A_Ig_2"/>
    <property type="match status" value="1"/>
</dbReference>
<keyword evidence="4" id="KW-0165">Cleavage on pair of basic residues</keyword>
<keyword evidence="10 21" id="KW-0130">Cell adhesion</keyword>
<protein>
    <recommendedName>
        <fullName evidence="18">Integrin alpha-V</fullName>
    </recommendedName>
    <alternativeName>
        <fullName evidence="19">Vitronectin receptor subunit alpha</fullName>
    </alternativeName>
</protein>
<evidence type="ECO:0000256" key="2">
    <source>
        <dbReference type="ARBA" id="ARBA00004479"/>
    </source>
</evidence>
<feature type="non-terminal residue" evidence="26">
    <location>
        <position position="945"/>
    </location>
</feature>
<dbReference type="GO" id="GO:0033627">
    <property type="term" value="P:cell adhesion mediated by integrin"/>
    <property type="evidence" value="ECO:0007669"/>
    <property type="project" value="TreeGrafter"/>
</dbReference>
<proteinExistence type="inferred from homology"/>
<dbReference type="Gene3D" id="2.60.40.1460">
    <property type="entry name" value="Integrin domains. Chain A, domain 2"/>
    <property type="match status" value="1"/>
</dbReference>
<keyword evidence="6" id="KW-0479">Metal-binding</keyword>
<keyword evidence="7" id="KW-0732">Signal</keyword>
<dbReference type="Pfam" id="PF20806">
    <property type="entry name" value="Integrin_A_Ig_3"/>
    <property type="match status" value="1"/>
</dbReference>
<evidence type="ECO:0000256" key="3">
    <source>
        <dbReference type="ARBA" id="ARBA00008054"/>
    </source>
</evidence>
<dbReference type="Pfam" id="PF08441">
    <property type="entry name" value="Integrin_A_Ig_1"/>
    <property type="match status" value="1"/>
</dbReference>
<feature type="region of interest" description="Disordered" evidence="22">
    <location>
        <begin position="924"/>
        <end position="945"/>
    </location>
</feature>
<evidence type="ECO:0000256" key="8">
    <source>
        <dbReference type="ARBA" id="ARBA00022737"/>
    </source>
</evidence>
<dbReference type="PRINTS" id="PR01185">
    <property type="entry name" value="INTEGRINA"/>
</dbReference>
<dbReference type="FunFam" id="2.60.40.1530:FF:000002">
    <property type="entry name" value="integrin alpha-V isoform X2"/>
    <property type="match status" value="1"/>
</dbReference>
<keyword evidence="15" id="KW-1015">Disulfide bond</keyword>
<dbReference type="Gene3D" id="2.60.40.1510">
    <property type="entry name" value="ntegrin, alpha v. Chain A, domain 3"/>
    <property type="match status" value="1"/>
</dbReference>
<evidence type="ECO:0000256" key="18">
    <source>
        <dbReference type="ARBA" id="ARBA00068422"/>
    </source>
</evidence>
<evidence type="ECO:0000256" key="7">
    <source>
        <dbReference type="ARBA" id="ARBA00022729"/>
    </source>
</evidence>
<dbReference type="SUPFAM" id="SSF69318">
    <property type="entry name" value="Integrin alpha N-terminal domain"/>
    <property type="match status" value="1"/>
</dbReference>
<comment type="similarity">
    <text evidence="3 21">Belongs to the integrin alpha chain family.</text>
</comment>
<evidence type="ECO:0000256" key="9">
    <source>
        <dbReference type="ARBA" id="ARBA00022837"/>
    </source>
</evidence>
<evidence type="ECO:0000256" key="22">
    <source>
        <dbReference type="SAM" id="MobiDB-lite"/>
    </source>
</evidence>
<dbReference type="InterPro" id="IPR048286">
    <property type="entry name" value="Integrin_alpha_Ig-like_3"/>
</dbReference>
<sequence>RTFLLVGAPKANTTQHNIVEGGQVLKCNWNSNRNCQPIIFDSTGNRDFAPDDPLEFKSHQWFGASVRSRNDKILACAPLYHWRTETKQEREPVGTCYLLAGSKSVEYAPCRSSQLISDRVTEIVAKYDSKVYSTKYDDQLATRPASAAFDDSYLGYSVAVGDFNGDGIEDFVSGVPRAARTLGMVSIYNGKNMSSMYNFTGEQMAAYFGYSVAATDINGDNYTDLFIGAPLFMDRGSDGKLQEVGQVSICLQRASGRFQIIKLNGFELFARFSSSIAPLGDLDQDGFNDIAVAAPYGGEDKRGLVYIYNGRANGLTAVPSQVLEGQWAARSMPPSFGYSLKGATDVDKNGYPDLIVGAFGVDTAVLYRARPVIRVNAALEVNPTILNPENKACSLSDAKVSCFKVKFCLKADGKGKLPDSLNFQVELLLDKLKQKGAIRRALFLHSKQPSHSKNMTITKGGKMNCEELDAFLRDESEFRDKLTPITIFMEYRLDYRTAADATGLHPILNQFTPANMSRQAHILLDCGDDNVCKPKLEVSVESDQKQIYIGDDNPLTLIVSAQNQGEGAYEAELFVIVPPQADFIGVVRNNEALARLSCAFKTENQTRMVVCDLGNPMKAGTKLLAGLRFSVHQQSEMDTSVKFDLQIRSSNLYDNLSPVASYQADLAILAAVEIRGVSSPDHIFLPIANWQPKENPETEDDIGPLVQHIYELRNNGPSAFSKVMMTLQWPYKYKNYTLLYIVQYDIDGPMNCTSDMEINPLKIKVSAPKDDEKNETLSREDNHDHHISRRDVTAIEGDVHTLGCGNADCLKIVCQVGYLESAILYLKSRLWTQTFMNKENQNHSYSLKSSASFNVIEFPYKNLSFEDIHNSTVVTTNITWGIQPQPMPVPVWVIILAVLAGLLLLAVLVFVMYRMGFFKRVRPPQEEQEREQLQPHENGEGTSEA</sequence>
<feature type="repeat" description="FG-GAP" evidence="20">
    <location>
        <begin position="47"/>
        <end position="108"/>
    </location>
</feature>
<evidence type="ECO:0000259" key="24">
    <source>
        <dbReference type="Pfam" id="PF20805"/>
    </source>
</evidence>
<evidence type="ECO:0000256" key="14">
    <source>
        <dbReference type="ARBA" id="ARBA00023136"/>
    </source>
</evidence>
<evidence type="ECO:0000256" key="11">
    <source>
        <dbReference type="ARBA" id="ARBA00022949"/>
    </source>
</evidence>
<dbReference type="InterPro" id="IPR013519">
    <property type="entry name" value="Int_alpha_beta-p"/>
</dbReference>
<evidence type="ECO:0000256" key="10">
    <source>
        <dbReference type="ARBA" id="ARBA00022889"/>
    </source>
</evidence>
<dbReference type="PROSITE" id="PS00242">
    <property type="entry name" value="INTEGRIN_ALPHA"/>
    <property type="match status" value="1"/>
</dbReference>
<evidence type="ECO:0000259" key="23">
    <source>
        <dbReference type="Pfam" id="PF08441"/>
    </source>
</evidence>
<dbReference type="Pfam" id="PF01839">
    <property type="entry name" value="FG-GAP"/>
    <property type="match status" value="3"/>
</dbReference>
<feature type="repeat" description="FG-GAP" evidence="20">
    <location>
        <begin position="139"/>
        <end position="193"/>
    </location>
</feature>
<dbReference type="Gene3D" id="1.20.5.930">
    <property type="entry name" value="Bicelle-embedded integrin alpha(iib) transmembrane segment"/>
    <property type="match status" value="1"/>
</dbReference>
<evidence type="ECO:0000256" key="1">
    <source>
        <dbReference type="ARBA" id="ARBA00004246"/>
    </source>
</evidence>
<feature type="domain" description="Integrin alpha first immunoglubulin-like" evidence="23">
    <location>
        <begin position="369"/>
        <end position="525"/>
    </location>
</feature>
<dbReference type="GO" id="GO:0009897">
    <property type="term" value="C:external side of plasma membrane"/>
    <property type="evidence" value="ECO:0007669"/>
    <property type="project" value="TreeGrafter"/>
</dbReference>
<evidence type="ECO:0000313" key="27">
    <source>
        <dbReference type="Proteomes" id="UP000054308"/>
    </source>
</evidence>
<dbReference type="PANTHER" id="PTHR23220">
    <property type="entry name" value="INTEGRIN ALPHA"/>
    <property type="match status" value="1"/>
</dbReference>
<dbReference type="PROSITE" id="PS51470">
    <property type="entry name" value="FG_GAP"/>
    <property type="match status" value="5"/>
</dbReference>
<dbReference type="GO" id="GO:0008305">
    <property type="term" value="C:integrin complex"/>
    <property type="evidence" value="ECO:0007669"/>
    <property type="project" value="InterPro"/>
</dbReference>
<evidence type="ECO:0000259" key="25">
    <source>
        <dbReference type="Pfam" id="PF20806"/>
    </source>
</evidence>
<organism evidence="26 27">
    <name type="scientific">Calypte anna</name>
    <name type="common">Anna's hummingbird</name>
    <name type="synonym">Archilochus anna</name>
    <dbReference type="NCBI Taxonomy" id="9244"/>
    <lineage>
        <taxon>Eukaryota</taxon>
        <taxon>Metazoa</taxon>
        <taxon>Chordata</taxon>
        <taxon>Craniata</taxon>
        <taxon>Vertebrata</taxon>
        <taxon>Euteleostomi</taxon>
        <taxon>Archelosauria</taxon>
        <taxon>Archosauria</taxon>
        <taxon>Dinosauria</taxon>
        <taxon>Saurischia</taxon>
        <taxon>Theropoda</taxon>
        <taxon>Coelurosauria</taxon>
        <taxon>Aves</taxon>
        <taxon>Neognathae</taxon>
        <taxon>Neoaves</taxon>
        <taxon>Strisores</taxon>
        <taxon>Apodiformes</taxon>
        <taxon>Trochilidae</taxon>
        <taxon>Calypte</taxon>
    </lineage>
</organism>
<dbReference type="FunFam" id="1.20.5.930:FF:000001">
    <property type="entry name" value="Integrin subunit alpha V"/>
    <property type="match status" value="1"/>
</dbReference>
<keyword evidence="14 21" id="KW-0472">Membrane</keyword>
<gene>
    <name evidence="26" type="ORF">N300_06673</name>
</gene>
<feature type="transmembrane region" description="Helical" evidence="21">
    <location>
        <begin position="891"/>
        <end position="913"/>
    </location>
</feature>
<dbReference type="SUPFAM" id="SSF69179">
    <property type="entry name" value="Integrin domains"/>
    <property type="match status" value="3"/>
</dbReference>
<dbReference type="Gene3D" id="2.130.10.130">
    <property type="entry name" value="Integrin alpha, N-terminal"/>
    <property type="match status" value="1"/>
</dbReference>
<feature type="domain" description="Integrin alpha second immunoglobulin-like" evidence="24">
    <location>
        <begin position="526"/>
        <end position="657"/>
    </location>
</feature>
<dbReference type="GO" id="GO:0005178">
    <property type="term" value="F:integrin binding"/>
    <property type="evidence" value="ECO:0007669"/>
    <property type="project" value="TreeGrafter"/>
</dbReference>
<keyword evidence="12 21" id="KW-1133">Transmembrane helix</keyword>
<keyword evidence="9" id="KW-0106">Calcium</keyword>
<dbReference type="GO" id="GO:0046872">
    <property type="term" value="F:metal ion binding"/>
    <property type="evidence" value="ECO:0007669"/>
    <property type="project" value="UniProtKB-KW"/>
</dbReference>
<dbReference type="GO" id="GO:0007229">
    <property type="term" value="P:integrin-mediated signaling pathway"/>
    <property type="evidence" value="ECO:0007669"/>
    <property type="project" value="UniProtKB-KW"/>
</dbReference>
<reference evidence="26 27" key="1">
    <citation type="submission" date="2014-04" db="EMBL/GenBank/DDBJ databases">
        <title>Genome evolution of avian class.</title>
        <authorList>
            <person name="Zhang G."/>
            <person name="Li C."/>
        </authorList>
    </citation>
    <scope>NUCLEOTIDE SEQUENCE [LARGE SCALE GENOMIC DNA]</scope>
    <source>
        <strain evidence="26">BGI_N300</strain>
    </source>
</reference>
<dbReference type="InterPro" id="IPR028994">
    <property type="entry name" value="Integrin_alpha_N"/>
</dbReference>
<dbReference type="GO" id="GO:0001525">
    <property type="term" value="P:angiogenesis"/>
    <property type="evidence" value="ECO:0007669"/>
    <property type="project" value="TreeGrafter"/>
</dbReference>
<dbReference type="InterPro" id="IPR032695">
    <property type="entry name" value="Integrin_dom_sf"/>
</dbReference>
<dbReference type="Pfam" id="PF00357">
    <property type="entry name" value="Integrin_alpha"/>
    <property type="match status" value="1"/>
</dbReference>
<evidence type="ECO:0000256" key="4">
    <source>
        <dbReference type="ARBA" id="ARBA00022685"/>
    </source>
</evidence>
<dbReference type="FunFam" id="2.130.10.130:FF:000003">
    <property type="entry name" value="Integrin alpha V"/>
    <property type="match status" value="1"/>
</dbReference>
<evidence type="ECO:0000256" key="17">
    <source>
        <dbReference type="ARBA" id="ARBA00023180"/>
    </source>
</evidence>
<evidence type="ECO:0000256" key="12">
    <source>
        <dbReference type="ARBA" id="ARBA00022989"/>
    </source>
</evidence>
<dbReference type="SMART" id="SM00191">
    <property type="entry name" value="Int_alpha"/>
    <property type="match status" value="4"/>
</dbReference>
<dbReference type="InterPro" id="IPR000413">
    <property type="entry name" value="Integrin_alpha"/>
</dbReference>
<dbReference type="EMBL" id="KL218130">
    <property type="protein sequence ID" value="KFP02482.1"/>
    <property type="molecule type" value="Genomic_DNA"/>
</dbReference>
<dbReference type="InterPro" id="IPR048285">
    <property type="entry name" value="Integrin_alpha_Ig-like_2"/>
</dbReference>
<evidence type="ECO:0000256" key="20">
    <source>
        <dbReference type="PROSITE-ProRule" id="PRU00803"/>
    </source>
</evidence>
<dbReference type="AlphaFoldDB" id="A0A091I2R4"/>
<comment type="subcellular location">
    <subcellularLocation>
        <location evidence="1">Cell junction</location>
        <location evidence="1">Focal adhesion</location>
    </subcellularLocation>
    <subcellularLocation>
        <location evidence="2 21">Membrane</location>
        <topology evidence="2 21">Single-pass type I membrane protein</topology>
    </subcellularLocation>
</comment>
<keyword evidence="27" id="KW-1185">Reference proteome</keyword>
<feature type="non-terminal residue" evidence="26">
    <location>
        <position position="1"/>
    </location>
</feature>
<feature type="compositionally biased region" description="Basic and acidic residues" evidence="22">
    <location>
        <begin position="924"/>
        <end position="939"/>
    </location>
</feature>
<dbReference type="FunFam" id="2.60.40.1510:FF:000001">
    <property type="entry name" value="Integrin alpha V"/>
    <property type="match status" value="1"/>
</dbReference>
<dbReference type="InterPro" id="IPR013517">
    <property type="entry name" value="FG-GAP"/>
</dbReference>
<name>A0A091I2R4_CALAN</name>
<keyword evidence="16 21" id="KW-0675">Receptor</keyword>
<dbReference type="GO" id="GO:0098609">
    <property type="term" value="P:cell-cell adhesion"/>
    <property type="evidence" value="ECO:0007669"/>
    <property type="project" value="TreeGrafter"/>
</dbReference>
<dbReference type="Gene3D" id="2.60.40.1530">
    <property type="entry name" value="ntegrin, alpha v. Chain A, domain 4"/>
    <property type="match status" value="1"/>
</dbReference>
<dbReference type="InterPro" id="IPR013649">
    <property type="entry name" value="Integrin_alpha_Ig-like_1"/>
</dbReference>
<feature type="repeat" description="FG-GAP" evidence="20">
    <location>
        <begin position="321"/>
        <end position="384"/>
    </location>
</feature>
<feature type="domain" description="Integrin alpha third immunoglobulin-like" evidence="25">
    <location>
        <begin position="672"/>
        <end position="880"/>
    </location>
</feature>
<dbReference type="InterPro" id="IPR018184">
    <property type="entry name" value="Integrin_alpha_C_CS"/>
</dbReference>
<keyword evidence="13 21" id="KW-0401">Integrin</keyword>
<evidence type="ECO:0000256" key="13">
    <source>
        <dbReference type="ARBA" id="ARBA00023037"/>
    </source>
</evidence>
<keyword evidence="8" id="KW-0677">Repeat</keyword>
<evidence type="ECO:0000256" key="21">
    <source>
        <dbReference type="RuleBase" id="RU003762"/>
    </source>
</evidence>
<dbReference type="FunFam" id="2.60.40.1460:FF:000001">
    <property type="entry name" value="Integrin, alpha V"/>
    <property type="match status" value="1"/>
</dbReference>
<keyword evidence="5 21" id="KW-0812">Transmembrane</keyword>
<evidence type="ECO:0000256" key="6">
    <source>
        <dbReference type="ARBA" id="ARBA00022723"/>
    </source>
</evidence>
<evidence type="ECO:0000256" key="5">
    <source>
        <dbReference type="ARBA" id="ARBA00022692"/>
    </source>
</evidence>
<feature type="repeat" description="FG-GAP" evidence="20">
    <location>
        <begin position="194"/>
        <end position="259"/>
    </location>
</feature>
<dbReference type="Proteomes" id="UP000054308">
    <property type="component" value="Unassembled WGS sequence"/>
</dbReference>
<evidence type="ECO:0000256" key="19">
    <source>
        <dbReference type="ARBA" id="ARBA00082120"/>
    </source>
</evidence>
<evidence type="ECO:0000313" key="26">
    <source>
        <dbReference type="EMBL" id="KFP02482.1"/>
    </source>
</evidence>
<keyword evidence="11" id="KW-0965">Cell junction</keyword>
<dbReference type="GO" id="GO:0007160">
    <property type="term" value="P:cell-matrix adhesion"/>
    <property type="evidence" value="ECO:0007669"/>
    <property type="project" value="TreeGrafter"/>
</dbReference>
<evidence type="ECO:0000256" key="16">
    <source>
        <dbReference type="ARBA" id="ARBA00023170"/>
    </source>
</evidence>
<evidence type="ECO:0000256" key="15">
    <source>
        <dbReference type="ARBA" id="ARBA00023157"/>
    </source>
</evidence>
<accession>A0A091I2R4</accession>
<dbReference type="GO" id="GO:0005925">
    <property type="term" value="C:focal adhesion"/>
    <property type="evidence" value="ECO:0007669"/>
    <property type="project" value="UniProtKB-SubCell"/>
</dbReference>
<feature type="repeat" description="FG-GAP" evidence="20">
    <location>
        <begin position="260"/>
        <end position="317"/>
    </location>
</feature>